<keyword evidence="4 9" id="KW-0732">Signal</keyword>
<dbReference type="GO" id="GO:0071555">
    <property type="term" value="P:cell wall organization"/>
    <property type="evidence" value="ECO:0007669"/>
    <property type="project" value="TreeGrafter"/>
</dbReference>
<dbReference type="SUPFAM" id="SSF56601">
    <property type="entry name" value="beta-lactamase/transpeptidase-like"/>
    <property type="match status" value="1"/>
</dbReference>
<keyword evidence="5 8" id="KW-0378">Hydrolase</keyword>
<evidence type="ECO:0000256" key="6">
    <source>
        <dbReference type="ARBA" id="ARBA00023251"/>
    </source>
</evidence>
<dbReference type="InterPro" id="IPR001460">
    <property type="entry name" value="PCN-bd_Tpept"/>
</dbReference>
<gene>
    <name evidence="11" type="ORF">SAMN03097694_1588</name>
</gene>
<evidence type="ECO:0000256" key="8">
    <source>
        <dbReference type="RuleBase" id="RU361140"/>
    </source>
</evidence>
<proteinExistence type="inferred from homology"/>
<dbReference type="PANTHER" id="PTHR30627:SF6">
    <property type="entry name" value="BETA-LACTAMASE YBXI-RELATED"/>
    <property type="match status" value="1"/>
</dbReference>
<organism evidence="11 12">
    <name type="scientific">Janthinobacterium lividum</name>
    <dbReference type="NCBI Taxonomy" id="29581"/>
    <lineage>
        <taxon>Bacteria</taxon>
        <taxon>Pseudomonadati</taxon>
        <taxon>Pseudomonadota</taxon>
        <taxon>Betaproteobacteria</taxon>
        <taxon>Burkholderiales</taxon>
        <taxon>Oxalobacteraceae</taxon>
        <taxon>Janthinobacterium</taxon>
    </lineage>
</organism>
<dbReference type="EMBL" id="FPKH01000001">
    <property type="protein sequence ID" value="SFX31200.1"/>
    <property type="molecule type" value="Genomic_DNA"/>
</dbReference>
<dbReference type="InterPro" id="IPR050515">
    <property type="entry name" value="Beta-lactam/transpept"/>
</dbReference>
<evidence type="ECO:0000313" key="12">
    <source>
        <dbReference type="Proteomes" id="UP000182489"/>
    </source>
</evidence>
<dbReference type="Gene3D" id="3.40.710.10">
    <property type="entry name" value="DD-peptidase/beta-lactamase superfamily"/>
    <property type="match status" value="1"/>
</dbReference>
<accession>A0AB38C590</accession>
<keyword evidence="6 8" id="KW-0046">Antibiotic resistance</keyword>
<comment type="similarity">
    <text evidence="2 8">Belongs to the class-D beta-lactamase family.</text>
</comment>
<dbReference type="GO" id="GO:0008658">
    <property type="term" value="F:penicillin binding"/>
    <property type="evidence" value="ECO:0007669"/>
    <property type="project" value="InterPro"/>
</dbReference>
<dbReference type="EC" id="3.5.2.6" evidence="3 8"/>
<evidence type="ECO:0000313" key="11">
    <source>
        <dbReference type="EMBL" id="SFX31200.1"/>
    </source>
</evidence>
<comment type="caution">
    <text evidence="11">The sequence shown here is derived from an EMBL/GenBank/DDBJ whole genome shotgun (WGS) entry which is preliminary data.</text>
</comment>
<dbReference type="RefSeq" id="WP_070302701.1">
    <property type="nucleotide sequence ID" value="NZ_FPKH01000001.1"/>
</dbReference>
<dbReference type="GO" id="GO:0008800">
    <property type="term" value="F:beta-lactamase activity"/>
    <property type="evidence" value="ECO:0007669"/>
    <property type="project" value="UniProtKB-UniRule"/>
</dbReference>
<evidence type="ECO:0000256" key="3">
    <source>
        <dbReference type="ARBA" id="ARBA00012865"/>
    </source>
</evidence>
<feature type="modified residue" description="N6-carboxylysine" evidence="7">
    <location>
        <position position="56"/>
    </location>
</feature>
<evidence type="ECO:0000256" key="2">
    <source>
        <dbReference type="ARBA" id="ARBA00007898"/>
    </source>
</evidence>
<feature type="chain" id="PRO_5044187315" description="Beta-lactamase" evidence="9">
    <location>
        <begin position="24"/>
        <end position="270"/>
    </location>
</feature>
<comment type="catalytic activity">
    <reaction evidence="1 8">
        <text>a beta-lactam + H2O = a substituted beta-amino acid</text>
        <dbReference type="Rhea" id="RHEA:20401"/>
        <dbReference type="ChEBI" id="CHEBI:15377"/>
        <dbReference type="ChEBI" id="CHEBI:35627"/>
        <dbReference type="ChEBI" id="CHEBI:140347"/>
        <dbReference type="EC" id="3.5.2.6"/>
    </reaction>
</comment>
<dbReference type="PROSITE" id="PS00337">
    <property type="entry name" value="BETA_LACTAMASE_D"/>
    <property type="match status" value="1"/>
</dbReference>
<feature type="signal peptide" evidence="9">
    <location>
        <begin position="1"/>
        <end position="23"/>
    </location>
</feature>
<dbReference type="GO" id="GO:0017001">
    <property type="term" value="P:antibiotic catabolic process"/>
    <property type="evidence" value="ECO:0007669"/>
    <property type="project" value="InterPro"/>
</dbReference>
<feature type="active site" description="Acyl-ester intermediate" evidence="7">
    <location>
        <position position="53"/>
    </location>
</feature>
<evidence type="ECO:0000256" key="1">
    <source>
        <dbReference type="ARBA" id="ARBA00001526"/>
    </source>
</evidence>
<evidence type="ECO:0000259" key="10">
    <source>
        <dbReference type="Pfam" id="PF00905"/>
    </source>
</evidence>
<reference evidence="11 12" key="1">
    <citation type="submission" date="2016-11" db="EMBL/GenBank/DDBJ databases">
        <authorList>
            <person name="Varghese N."/>
            <person name="Submissions S."/>
        </authorList>
    </citation>
    <scope>NUCLEOTIDE SEQUENCE [LARGE SCALE GENOMIC DNA]</scope>
    <source>
        <strain evidence="11 12">NFR18</strain>
    </source>
</reference>
<dbReference type="GO" id="GO:0005886">
    <property type="term" value="C:plasma membrane"/>
    <property type="evidence" value="ECO:0007669"/>
    <property type="project" value="TreeGrafter"/>
</dbReference>
<dbReference type="InterPro" id="IPR002137">
    <property type="entry name" value="Beta-lactam_class-D_AS"/>
</dbReference>
<sequence length="270" mass="29935">MNLSLQSAFLAALSAFSITAAQAATICTAMADAKTGTVLLQEGNCLDRVTPASTFKIALSLMGYDAGFLKDEHKPSLPYRQGYVDWGGEAWRQDTDPSRWMQYSVVWYSQQITQALGAERFQKYAKALRYGNADVSGDKGKDNSLERSWISSSLKISPLEQLGFLRKLVNDQLPVSKQAMEQTRRLTRLADVDGWQVHGKTGAAFPRKADGSFDEAHGYGWFVGWASKGERSIVFARLVQDEQKGQQSAGLRTREAMLKELPALLEQAQK</sequence>
<evidence type="ECO:0000256" key="9">
    <source>
        <dbReference type="SAM" id="SignalP"/>
    </source>
</evidence>
<evidence type="ECO:0000256" key="7">
    <source>
        <dbReference type="PIRSR" id="PIRSR602137-50"/>
    </source>
</evidence>
<dbReference type="Proteomes" id="UP000182489">
    <property type="component" value="Unassembled WGS sequence"/>
</dbReference>
<dbReference type="InterPro" id="IPR012338">
    <property type="entry name" value="Beta-lactam/transpept-like"/>
</dbReference>
<name>A0AB38C590_9BURK</name>
<dbReference type="PANTHER" id="PTHR30627">
    <property type="entry name" value="PEPTIDOGLYCAN D,D-TRANSPEPTIDASE"/>
    <property type="match status" value="1"/>
</dbReference>
<dbReference type="GO" id="GO:0046677">
    <property type="term" value="P:response to antibiotic"/>
    <property type="evidence" value="ECO:0007669"/>
    <property type="project" value="UniProtKB-UniRule"/>
</dbReference>
<dbReference type="NCBIfam" id="NF000270">
    <property type="entry name" value="bla_class_D_alt"/>
    <property type="match status" value="1"/>
</dbReference>
<dbReference type="Pfam" id="PF00905">
    <property type="entry name" value="Transpeptidase"/>
    <property type="match status" value="1"/>
</dbReference>
<evidence type="ECO:0000256" key="4">
    <source>
        <dbReference type="ARBA" id="ARBA00022729"/>
    </source>
</evidence>
<dbReference type="AlphaFoldDB" id="A0AB38C590"/>
<protein>
    <recommendedName>
        <fullName evidence="3 8">Beta-lactamase</fullName>
        <ecNumber evidence="3 8">3.5.2.6</ecNumber>
    </recommendedName>
</protein>
<feature type="domain" description="Penicillin-binding protein transpeptidase" evidence="10">
    <location>
        <begin position="27"/>
        <end position="260"/>
    </location>
</feature>
<evidence type="ECO:0000256" key="5">
    <source>
        <dbReference type="ARBA" id="ARBA00022801"/>
    </source>
</evidence>